<protein>
    <recommendedName>
        <fullName evidence="3">DUF427 domain-containing protein</fullName>
    </recommendedName>
</protein>
<sequence>MSAPSTPAGFERFRAGRDAIMEEGNQAKQQAIKLDRSANESDQIMAGEYWWARHAASDKYRALLPNVAVSRCPFSGELLTWALDTVDLDGWAWNYDATVRRMPKPPKYFLAFTGAMRLHEPVTSKAIHVEPGPGVPGVIPHLFDWPNTIGVIAQIDVGPHIGWPIVYYTSSQPAKPGGYYLGYNFWAEDDYSVHDGTGEWVGWGARRAFTPDYDFELEPWLDSGQLQWIQPGDDTMTLHQGSTGCPYLNLDGPRKLPTIRHGKIEYGPGYPD</sequence>
<accession>A0ABP9RA39</accession>
<dbReference type="RefSeq" id="WP_185066322.1">
    <property type="nucleotide sequence ID" value="NZ_BAABJP010000056.1"/>
</dbReference>
<keyword evidence="2" id="KW-1185">Reference proteome</keyword>
<evidence type="ECO:0000313" key="2">
    <source>
        <dbReference type="Proteomes" id="UP001428817"/>
    </source>
</evidence>
<evidence type="ECO:0008006" key="3">
    <source>
        <dbReference type="Google" id="ProtNLM"/>
    </source>
</evidence>
<reference evidence="2" key="1">
    <citation type="journal article" date="2019" name="Int. J. Syst. Evol. Microbiol.">
        <title>The Global Catalogue of Microorganisms (GCM) 10K type strain sequencing project: providing services to taxonomists for standard genome sequencing and annotation.</title>
        <authorList>
            <consortium name="The Broad Institute Genomics Platform"/>
            <consortium name="The Broad Institute Genome Sequencing Center for Infectious Disease"/>
            <person name="Wu L."/>
            <person name="Ma J."/>
        </authorList>
    </citation>
    <scope>NUCLEOTIDE SEQUENCE [LARGE SCALE GENOMIC DNA]</scope>
    <source>
        <strain evidence="2">JCM 18303</strain>
    </source>
</reference>
<organism evidence="1 2">
    <name type="scientific">Pseudonocardia eucalypti</name>
    <dbReference type="NCBI Taxonomy" id="648755"/>
    <lineage>
        <taxon>Bacteria</taxon>
        <taxon>Bacillati</taxon>
        <taxon>Actinomycetota</taxon>
        <taxon>Actinomycetes</taxon>
        <taxon>Pseudonocardiales</taxon>
        <taxon>Pseudonocardiaceae</taxon>
        <taxon>Pseudonocardia</taxon>
    </lineage>
</organism>
<name>A0ABP9RA39_9PSEU</name>
<proteinExistence type="predicted"/>
<dbReference type="Proteomes" id="UP001428817">
    <property type="component" value="Unassembled WGS sequence"/>
</dbReference>
<gene>
    <name evidence="1" type="ORF">GCM10023321_74700</name>
</gene>
<dbReference type="EMBL" id="BAABJP010000056">
    <property type="protein sequence ID" value="GAA5173369.1"/>
    <property type="molecule type" value="Genomic_DNA"/>
</dbReference>
<comment type="caution">
    <text evidence="1">The sequence shown here is derived from an EMBL/GenBank/DDBJ whole genome shotgun (WGS) entry which is preliminary data.</text>
</comment>
<evidence type="ECO:0000313" key="1">
    <source>
        <dbReference type="EMBL" id="GAA5173369.1"/>
    </source>
</evidence>